<evidence type="ECO:0000313" key="2">
    <source>
        <dbReference type="EMBL" id="MBB4150752.1"/>
    </source>
</evidence>
<evidence type="ECO:0000256" key="1">
    <source>
        <dbReference type="SAM" id="MobiDB-lite"/>
    </source>
</evidence>
<organism evidence="2 3">
    <name type="scientific">Sphingobium scionense</name>
    <dbReference type="NCBI Taxonomy" id="1404341"/>
    <lineage>
        <taxon>Bacteria</taxon>
        <taxon>Pseudomonadati</taxon>
        <taxon>Pseudomonadota</taxon>
        <taxon>Alphaproteobacteria</taxon>
        <taxon>Sphingomonadales</taxon>
        <taxon>Sphingomonadaceae</taxon>
        <taxon>Sphingobium</taxon>
    </lineage>
</organism>
<protein>
    <submittedName>
        <fullName evidence="2">Uncharacterized protein</fullName>
    </submittedName>
</protein>
<evidence type="ECO:0000313" key="3">
    <source>
        <dbReference type="Proteomes" id="UP000590524"/>
    </source>
</evidence>
<sequence>MDIQLAEVLNHKSMAIFVDEKVAAIAANISSRRRRYGTAACHAKIGYVRAARDVCCRTKHQQTLPLARDVRNRDRREPILMAKNGRFQTILPCKGSSRETRVSLELAEGQTEGALDSVIPLHHFVVPLPLQGRNLQQRLVASRRAAIPLRNGPTAIGAVGRRTAWRTATEGGFLPFPSRKREGQRDLRAQRVSRSGVGFRNVQPIPLMGATRLPSTPPACGRGNMSGIGRNPSIPVGVILTFVRMTKMGMAAPGGGPPFVRRAFAGARFF</sequence>
<dbReference type="Proteomes" id="UP000590524">
    <property type="component" value="Unassembled WGS sequence"/>
</dbReference>
<accession>A0A7W6LV67</accession>
<dbReference type="AlphaFoldDB" id="A0A7W6LV67"/>
<reference evidence="2 3" key="1">
    <citation type="submission" date="2020-08" db="EMBL/GenBank/DDBJ databases">
        <title>Genomic Encyclopedia of Type Strains, Phase IV (KMG-IV): sequencing the most valuable type-strain genomes for metagenomic binning, comparative biology and taxonomic classification.</title>
        <authorList>
            <person name="Goeker M."/>
        </authorList>
    </citation>
    <scope>NUCLEOTIDE SEQUENCE [LARGE SCALE GENOMIC DNA]</scope>
    <source>
        <strain evidence="2 3">DSM 19371</strain>
    </source>
</reference>
<proteinExistence type="predicted"/>
<dbReference type="EMBL" id="JACIEU010000024">
    <property type="protein sequence ID" value="MBB4150752.1"/>
    <property type="molecule type" value="Genomic_DNA"/>
</dbReference>
<keyword evidence="3" id="KW-1185">Reference proteome</keyword>
<gene>
    <name evidence="2" type="ORF">GGQ90_004561</name>
</gene>
<comment type="caution">
    <text evidence="2">The sequence shown here is derived from an EMBL/GenBank/DDBJ whole genome shotgun (WGS) entry which is preliminary data.</text>
</comment>
<name>A0A7W6LV67_9SPHN</name>
<feature type="region of interest" description="Disordered" evidence="1">
    <location>
        <begin position="208"/>
        <end position="227"/>
    </location>
</feature>